<dbReference type="EMBL" id="AM412317">
    <property type="protein sequence ID" value="CAL83927.1"/>
    <property type="molecule type" value="Genomic_DNA"/>
</dbReference>
<name>A5I4F5_CLOBH</name>
<accession>A5I4F5</accession>
<organism evidence="1 2">
    <name type="scientific">Clostridium botulinum (strain Hall / ATCC 3502 / NCTC 13319 / Type A)</name>
    <dbReference type="NCBI Taxonomy" id="441771"/>
    <lineage>
        <taxon>Bacteria</taxon>
        <taxon>Bacillati</taxon>
        <taxon>Bacillota</taxon>
        <taxon>Clostridia</taxon>
        <taxon>Eubacteriales</taxon>
        <taxon>Clostridiaceae</taxon>
        <taxon>Clostridium</taxon>
    </lineage>
</organism>
<sequence length="45" mass="5092">MTAIVMKWCLKLLKIKVNRCSAKHPFLKGHSKKLDKSSAKLLSPL</sequence>
<dbReference type="AlphaFoldDB" id="A5I4F5"/>
<keyword evidence="2" id="KW-1185">Reference proteome</keyword>
<dbReference type="KEGG" id="cbo:CBO2381"/>
<evidence type="ECO:0000313" key="1">
    <source>
        <dbReference type="EMBL" id="CAL83927.1"/>
    </source>
</evidence>
<evidence type="ECO:0000313" key="2">
    <source>
        <dbReference type="Proteomes" id="UP000001986"/>
    </source>
</evidence>
<dbReference type="HOGENOM" id="CLU_3197963_0_0_9"/>
<reference evidence="1 2" key="1">
    <citation type="journal article" date="2007" name="Genome Res.">
        <title>Genome sequence of a proteolytic (Group I) Clostridium botulinum strain Hall A and comparative analysis of the clostridial genomes.</title>
        <authorList>
            <person name="Sebaihia M."/>
            <person name="Peck M.W."/>
            <person name="Minton N.P."/>
            <person name="Thomson N.R."/>
            <person name="Holden M.T.G."/>
            <person name="Mitchell W.J."/>
            <person name="Carter A.T."/>
            <person name="Bentley S.D."/>
            <person name="Mason D.R."/>
            <person name="Crossman L."/>
            <person name="Paul C.J."/>
            <person name="Ivens A."/>
            <person name="Wells-Bennik M.H.J."/>
            <person name="Davis I.J."/>
            <person name="Cerdeno-Tarraga A.M."/>
            <person name="Churcher C."/>
            <person name="Quail M.A."/>
            <person name="Chillingworth T."/>
            <person name="Feltwell T."/>
            <person name="Fraser A."/>
            <person name="Goodhead I."/>
            <person name="Hance Z."/>
            <person name="Jagels K."/>
            <person name="Larke N."/>
            <person name="Maddison M."/>
            <person name="Moule S."/>
            <person name="Mungall K."/>
            <person name="Norbertczak H."/>
            <person name="Rabbinowitsch E."/>
            <person name="Sanders M."/>
            <person name="Simmonds M."/>
            <person name="White B."/>
            <person name="Whithead S."/>
            <person name="Parkhill J."/>
        </authorList>
    </citation>
    <scope>NUCLEOTIDE SEQUENCE [LARGE SCALE GENOMIC DNA]</scope>
    <source>
        <strain evidence="2">Hall / ATCC 3502 / NCTC 13319 / Type A [Sanger]</strain>
    </source>
</reference>
<dbReference type="Proteomes" id="UP000001986">
    <property type="component" value="Chromosome"/>
</dbReference>
<gene>
    <name evidence="1" type="ordered locus">CBO2381</name>
</gene>
<proteinExistence type="predicted"/>
<protein>
    <submittedName>
        <fullName evidence="1">Hypothetical phage protein</fullName>
    </submittedName>
</protein>